<evidence type="ECO:0000256" key="8">
    <source>
        <dbReference type="ARBA" id="ARBA00023209"/>
    </source>
</evidence>
<comment type="caution">
    <text evidence="10">The sequence shown here is derived from an EMBL/GenBank/DDBJ whole genome shotgun (WGS) entry which is preliminary data.</text>
</comment>
<keyword evidence="5 10" id="KW-0560">Oxidoreductase</keyword>
<evidence type="ECO:0000256" key="9">
    <source>
        <dbReference type="ARBA" id="ARBA00023264"/>
    </source>
</evidence>
<sequence length="378" mass="40182">MNIRSAVEAVNREAAVKPEGVLYAPIQMEGELASGALNQVAPYLLSRSYGAVGLVVDEKTWEAAGAALAAKLTEAAIAYTLCTIQPDAQGDVIADERSVVQVMLETPLKAQAILAVGSGTIHDIVRFVCFQRGCDFISVPTAASVDGFTSVGAPLIISGVKQTVPAVGPVAVFADTDVLVQAPQKMTAAGFADMLGKFTSLADWKFSAEQAGEPFCPLAYELTERALLGCVEAVDEIATGSPRGVEVLMEGLLLSGWSMLLIGHSRPASGGEHHLSHHWEMAYISEGRRQLLHGAKVGVASALLAGIYRERLAEEYPSIYGTLPAARQLREWLIRAGGPSDPSDIGLSETLIEEALREAYKLRDRYTGLKHLVLNGGV</sequence>
<evidence type="ECO:0000256" key="4">
    <source>
        <dbReference type="ARBA" id="ARBA00022857"/>
    </source>
</evidence>
<dbReference type="GO" id="GO:0046872">
    <property type="term" value="F:metal ion binding"/>
    <property type="evidence" value="ECO:0007669"/>
    <property type="project" value="UniProtKB-KW"/>
</dbReference>
<keyword evidence="6" id="KW-0520">NAD</keyword>
<keyword evidence="11" id="KW-1185">Reference proteome</keyword>
<evidence type="ECO:0000313" key="10">
    <source>
        <dbReference type="EMBL" id="MBB3113618.1"/>
    </source>
</evidence>
<keyword evidence="8" id="KW-0594">Phospholipid biosynthesis</keyword>
<proteinExistence type="predicted"/>
<evidence type="ECO:0000256" key="5">
    <source>
        <dbReference type="ARBA" id="ARBA00023002"/>
    </source>
</evidence>
<evidence type="ECO:0000256" key="1">
    <source>
        <dbReference type="ARBA" id="ARBA00022490"/>
    </source>
</evidence>
<keyword evidence="3" id="KW-0479">Metal-binding</keyword>
<dbReference type="AlphaFoldDB" id="A0A7W5B3F4"/>
<dbReference type="PANTHER" id="PTHR43616:SF5">
    <property type="entry name" value="GLYCEROL DEHYDROGENASE 1"/>
    <property type="match status" value="1"/>
</dbReference>
<keyword evidence="9" id="KW-1208">Phospholipid metabolism</keyword>
<reference evidence="10 11" key="1">
    <citation type="submission" date="2020-08" db="EMBL/GenBank/DDBJ databases">
        <title>Genomic Encyclopedia of Type Strains, Phase III (KMG-III): the genomes of soil and plant-associated and newly described type strains.</title>
        <authorList>
            <person name="Whitman W."/>
        </authorList>
    </citation>
    <scope>NUCLEOTIDE SEQUENCE [LARGE SCALE GENOMIC DNA]</scope>
    <source>
        <strain evidence="10 11">CECT 5862</strain>
    </source>
</reference>
<keyword evidence="7" id="KW-0443">Lipid metabolism</keyword>
<evidence type="ECO:0000256" key="6">
    <source>
        <dbReference type="ARBA" id="ARBA00023027"/>
    </source>
</evidence>
<dbReference type="InterPro" id="IPR032837">
    <property type="entry name" value="G1PDH"/>
</dbReference>
<evidence type="ECO:0000313" key="11">
    <source>
        <dbReference type="Proteomes" id="UP000570361"/>
    </source>
</evidence>
<name>A0A7W5B3F4_9BACL</name>
<gene>
    <name evidence="10" type="ORF">FHS18_005731</name>
</gene>
<dbReference type="GO" id="GO:0050492">
    <property type="term" value="F:glycerol-1-phosphate dehydrogenase [NAD(P)+] activity"/>
    <property type="evidence" value="ECO:0007669"/>
    <property type="project" value="UniProtKB-EC"/>
</dbReference>
<keyword evidence="2" id="KW-0444">Lipid biosynthesis</keyword>
<evidence type="ECO:0000256" key="3">
    <source>
        <dbReference type="ARBA" id="ARBA00022723"/>
    </source>
</evidence>
<protein>
    <submittedName>
        <fullName evidence="10">Glycerol-1-phosphate dehydrogenase [NAD(P)+]</fullName>
        <ecNumber evidence="10">1.1.1.261</ecNumber>
    </submittedName>
</protein>
<keyword evidence="4" id="KW-0521">NADP</keyword>
<organism evidence="10 11">
    <name type="scientific">Paenibacillus phyllosphaerae</name>
    <dbReference type="NCBI Taxonomy" id="274593"/>
    <lineage>
        <taxon>Bacteria</taxon>
        <taxon>Bacillati</taxon>
        <taxon>Bacillota</taxon>
        <taxon>Bacilli</taxon>
        <taxon>Bacillales</taxon>
        <taxon>Paenibacillaceae</taxon>
        <taxon>Paenibacillus</taxon>
    </lineage>
</organism>
<keyword evidence="1" id="KW-0963">Cytoplasm</keyword>
<evidence type="ECO:0000256" key="7">
    <source>
        <dbReference type="ARBA" id="ARBA00023098"/>
    </source>
</evidence>
<dbReference type="RefSeq" id="WP_183603690.1">
    <property type="nucleotide sequence ID" value="NZ_JACHXK010000020.1"/>
</dbReference>
<dbReference type="CDD" id="cd08175">
    <property type="entry name" value="G1PDH"/>
    <property type="match status" value="1"/>
</dbReference>
<dbReference type="Pfam" id="PF13685">
    <property type="entry name" value="Fe-ADH_2"/>
    <property type="match status" value="1"/>
</dbReference>
<dbReference type="Gene3D" id="1.20.1090.10">
    <property type="entry name" value="Dehydroquinate synthase-like - alpha domain"/>
    <property type="match status" value="1"/>
</dbReference>
<dbReference type="Gene3D" id="3.40.50.1970">
    <property type="match status" value="1"/>
</dbReference>
<dbReference type="PANTHER" id="PTHR43616">
    <property type="entry name" value="GLYCEROL DEHYDROGENASE"/>
    <property type="match status" value="1"/>
</dbReference>
<dbReference type="EMBL" id="JACHXK010000020">
    <property type="protein sequence ID" value="MBB3113618.1"/>
    <property type="molecule type" value="Genomic_DNA"/>
</dbReference>
<dbReference type="GO" id="GO:0008654">
    <property type="term" value="P:phospholipid biosynthetic process"/>
    <property type="evidence" value="ECO:0007669"/>
    <property type="project" value="UniProtKB-KW"/>
</dbReference>
<dbReference type="SUPFAM" id="SSF56796">
    <property type="entry name" value="Dehydroquinate synthase-like"/>
    <property type="match status" value="1"/>
</dbReference>
<dbReference type="EC" id="1.1.1.261" evidence="10"/>
<dbReference type="InterPro" id="IPR016205">
    <property type="entry name" value="Glycerol_DH"/>
</dbReference>
<dbReference type="Proteomes" id="UP000570361">
    <property type="component" value="Unassembled WGS sequence"/>
</dbReference>
<evidence type="ECO:0000256" key="2">
    <source>
        <dbReference type="ARBA" id="ARBA00022516"/>
    </source>
</evidence>
<accession>A0A7W5B3F4</accession>